<organism evidence="1 2">
    <name type="scientific">Actinomadura fulvescens</name>
    <dbReference type="NCBI Taxonomy" id="46160"/>
    <lineage>
        <taxon>Bacteria</taxon>
        <taxon>Bacillati</taxon>
        <taxon>Actinomycetota</taxon>
        <taxon>Actinomycetes</taxon>
        <taxon>Streptosporangiales</taxon>
        <taxon>Thermomonosporaceae</taxon>
        <taxon>Actinomadura</taxon>
    </lineage>
</organism>
<sequence length="114" mass="12376">MFSDDVVIDKCPGVAYRPDGPEGRHAAVISYRGGTVRLLNPQAAEIFLACDGHRSLAEIRELLAAKYTVPLDVLHGDLLSTVSMLIEAEFCFVRGGESEYAAVDGPDGRQGRRQ</sequence>
<name>A0ABN3PIQ9_9ACTN</name>
<accession>A0ABN3PIQ9</accession>
<keyword evidence="2" id="KW-1185">Reference proteome</keyword>
<dbReference type="Proteomes" id="UP001501509">
    <property type="component" value="Unassembled WGS sequence"/>
</dbReference>
<comment type="caution">
    <text evidence="1">The sequence shown here is derived from an EMBL/GenBank/DDBJ whole genome shotgun (WGS) entry which is preliminary data.</text>
</comment>
<dbReference type="Pfam" id="PF05402">
    <property type="entry name" value="PqqD"/>
    <property type="match status" value="1"/>
</dbReference>
<protein>
    <recommendedName>
        <fullName evidence="3">Coenzyme PQQ synthesis protein D</fullName>
    </recommendedName>
</protein>
<evidence type="ECO:0008006" key="3">
    <source>
        <dbReference type="Google" id="ProtNLM"/>
    </source>
</evidence>
<dbReference type="InterPro" id="IPR041881">
    <property type="entry name" value="PqqD_sf"/>
</dbReference>
<dbReference type="EMBL" id="BAAATD010000002">
    <property type="protein sequence ID" value="GAA2583591.1"/>
    <property type="molecule type" value="Genomic_DNA"/>
</dbReference>
<gene>
    <name evidence="1" type="ORF">GCM10010411_15360</name>
</gene>
<reference evidence="1 2" key="1">
    <citation type="journal article" date="2019" name="Int. J. Syst. Evol. Microbiol.">
        <title>The Global Catalogue of Microorganisms (GCM) 10K type strain sequencing project: providing services to taxonomists for standard genome sequencing and annotation.</title>
        <authorList>
            <consortium name="The Broad Institute Genomics Platform"/>
            <consortium name="The Broad Institute Genome Sequencing Center for Infectious Disease"/>
            <person name="Wu L."/>
            <person name="Ma J."/>
        </authorList>
    </citation>
    <scope>NUCLEOTIDE SEQUENCE [LARGE SCALE GENOMIC DNA]</scope>
    <source>
        <strain evidence="1 2">JCM 6833</strain>
    </source>
</reference>
<evidence type="ECO:0000313" key="2">
    <source>
        <dbReference type="Proteomes" id="UP001501509"/>
    </source>
</evidence>
<dbReference type="RefSeq" id="WP_344539097.1">
    <property type="nucleotide sequence ID" value="NZ_BAAATD010000002.1"/>
</dbReference>
<dbReference type="InterPro" id="IPR008792">
    <property type="entry name" value="PQQD"/>
</dbReference>
<proteinExistence type="predicted"/>
<evidence type="ECO:0000313" key="1">
    <source>
        <dbReference type="EMBL" id="GAA2583591.1"/>
    </source>
</evidence>
<dbReference type="Gene3D" id="1.10.10.1150">
    <property type="entry name" value="Coenzyme PQQ synthesis protein D (PqqD)"/>
    <property type="match status" value="1"/>
</dbReference>